<dbReference type="HOGENOM" id="CLU_025996_21_1_7"/>
<reference evidence="2 3" key="1">
    <citation type="journal article" date="2012" name="Proc. Natl. Acad. Sci. U.S.A.">
        <title>Genome and physiology of a model Epsilonproteobacterium responsible for sulfide detoxification in marine oxygen depletion zones.</title>
        <authorList>
            <person name="Grote J."/>
            <person name="Schott T."/>
            <person name="Bruckner C.G."/>
            <person name="Glockner F.O."/>
            <person name="Jost G."/>
            <person name="Teeling H."/>
            <person name="Labrenz M."/>
            <person name="Jurgens K."/>
        </authorList>
    </citation>
    <scope>NUCLEOTIDE SEQUENCE [LARGE SCALE GENOMIC DNA]</scope>
    <source>
        <strain evidence="2 3">GD1</strain>
    </source>
</reference>
<dbReference type="Pfam" id="PF00535">
    <property type="entry name" value="Glycos_transf_2"/>
    <property type="match status" value="1"/>
</dbReference>
<dbReference type="InterPro" id="IPR001173">
    <property type="entry name" value="Glyco_trans_2-like"/>
</dbReference>
<dbReference type="PANTHER" id="PTHR22916">
    <property type="entry name" value="GLYCOSYLTRANSFERASE"/>
    <property type="match status" value="1"/>
</dbReference>
<organism evidence="2 3">
    <name type="scientific">Sulfurimonas gotlandica (strain DSM 19862 / JCM 16533 / GD1)</name>
    <dbReference type="NCBI Taxonomy" id="929558"/>
    <lineage>
        <taxon>Bacteria</taxon>
        <taxon>Pseudomonadati</taxon>
        <taxon>Campylobacterota</taxon>
        <taxon>Epsilonproteobacteria</taxon>
        <taxon>Campylobacterales</taxon>
        <taxon>Sulfurimonadaceae</taxon>
        <taxon>Sulfurimonas</taxon>
    </lineage>
</organism>
<dbReference type="GO" id="GO:0016758">
    <property type="term" value="F:hexosyltransferase activity"/>
    <property type="evidence" value="ECO:0007669"/>
    <property type="project" value="UniProtKB-ARBA"/>
</dbReference>
<dbReference type="eggNOG" id="COG1216">
    <property type="taxonomic scope" value="Bacteria"/>
</dbReference>
<accession>B6BKG3</accession>
<accession>H1FV92</accession>
<protein>
    <submittedName>
        <fullName evidence="2">Glycosyl transferase, family 2</fullName>
        <ecNumber evidence="2">2.4.1.-</ecNumber>
    </submittedName>
</protein>
<dbReference type="PATRIC" id="fig|929558.5.peg.489"/>
<keyword evidence="2" id="KW-0808">Transferase</keyword>
<dbReference type="EC" id="2.4.1.-" evidence="2"/>
<evidence type="ECO:0000259" key="1">
    <source>
        <dbReference type="Pfam" id="PF00535"/>
    </source>
</evidence>
<dbReference type="SUPFAM" id="SSF53448">
    <property type="entry name" value="Nucleotide-diphospho-sugar transferases"/>
    <property type="match status" value="1"/>
</dbReference>
<sequence>MKNKISIITVCFNAADTIEETINSVVNQPYDNKEYIIIDGGSTDGTLDIIKKYEDRIAYWASEPDYGLYHAMNKGIEKATGDIIGMINADDYYFDDIFVDVVKAFDGKSLEEHIFFGDMFHDGDIVKGWRQENVKIGAFGAHPSMFCPKKVYDKIGKYRLWYKILADYDFMYRAYHVYNIKPIYLPKKTAFFRVGGLASNNIFRSFTEEMLIKIENGEKIAKAFPIYLLKLLKFYIKSLWK</sequence>
<dbReference type="Gene3D" id="3.90.550.10">
    <property type="entry name" value="Spore Coat Polysaccharide Biosynthesis Protein SpsA, Chain A"/>
    <property type="match status" value="1"/>
</dbReference>
<dbReference type="CDD" id="cd06433">
    <property type="entry name" value="GT_2_WfgS_like"/>
    <property type="match status" value="1"/>
</dbReference>
<proteinExistence type="predicted"/>
<dbReference type="AlphaFoldDB" id="B6BKG3"/>
<dbReference type="OrthoDB" id="433681at2"/>
<comment type="caution">
    <text evidence="2">The sequence shown here is derived from an EMBL/GenBank/DDBJ whole genome shotgun (WGS) entry which is preliminary data.</text>
</comment>
<keyword evidence="2" id="KW-0328">Glycosyltransferase</keyword>
<keyword evidence="3" id="KW-1185">Reference proteome</keyword>
<dbReference type="Proteomes" id="UP000006431">
    <property type="component" value="Unassembled WGS sequence"/>
</dbReference>
<dbReference type="RefSeq" id="WP_008338022.1">
    <property type="nucleotide sequence ID" value="NZ_AFRZ01000001.1"/>
</dbReference>
<dbReference type="PANTHER" id="PTHR22916:SF3">
    <property type="entry name" value="UDP-GLCNAC:BETAGAL BETA-1,3-N-ACETYLGLUCOSAMINYLTRANSFERASE-LIKE PROTEIN 1"/>
    <property type="match status" value="1"/>
</dbReference>
<evidence type="ECO:0000313" key="2">
    <source>
        <dbReference type="EMBL" id="EHP29018.1"/>
    </source>
</evidence>
<name>B6BKG3_SULGG</name>
<dbReference type="EMBL" id="AFRZ01000001">
    <property type="protein sequence ID" value="EHP29018.1"/>
    <property type="molecule type" value="Genomic_DNA"/>
</dbReference>
<feature type="domain" description="Glycosyltransferase 2-like" evidence="1">
    <location>
        <begin position="6"/>
        <end position="107"/>
    </location>
</feature>
<gene>
    <name evidence="2" type="ORF">SMGD1_0491</name>
</gene>
<dbReference type="InterPro" id="IPR029044">
    <property type="entry name" value="Nucleotide-diphossugar_trans"/>
</dbReference>
<evidence type="ECO:0000313" key="3">
    <source>
        <dbReference type="Proteomes" id="UP000006431"/>
    </source>
</evidence>
<dbReference type="STRING" id="929558.SMGD1_0491"/>